<evidence type="ECO:0000256" key="6">
    <source>
        <dbReference type="SAM" id="SignalP"/>
    </source>
</evidence>
<comment type="caution">
    <text evidence="7">The sequence shown here is derived from an EMBL/GenBank/DDBJ whole genome shotgun (WGS) entry which is preliminary data.</text>
</comment>
<proteinExistence type="inferred from homology"/>
<dbReference type="PANTHER" id="PTHR42953">
    <property type="entry name" value="HIGH-AFFINITY ZINC UPTAKE SYSTEM PROTEIN ZNUA-RELATED"/>
    <property type="match status" value="1"/>
</dbReference>
<keyword evidence="4" id="KW-0175">Coiled coil</keyword>
<dbReference type="InterPro" id="IPR006129">
    <property type="entry name" value="AdhesinB"/>
</dbReference>
<dbReference type="InterPro" id="IPR006127">
    <property type="entry name" value="ZnuA-like"/>
</dbReference>
<dbReference type="PANTHER" id="PTHR42953:SF8">
    <property type="entry name" value="ZINT DOMAIN-CONTAINING PROTEIN"/>
    <property type="match status" value="1"/>
</dbReference>
<dbReference type="PROSITE" id="PS51257">
    <property type="entry name" value="PROKAR_LIPOPROTEIN"/>
    <property type="match status" value="1"/>
</dbReference>
<dbReference type="Proteomes" id="UP001232245">
    <property type="component" value="Unassembled WGS sequence"/>
</dbReference>
<evidence type="ECO:0000256" key="5">
    <source>
        <dbReference type="SAM" id="MobiDB-lite"/>
    </source>
</evidence>
<dbReference type="InterPro" id="IPR006128">
    <property type="entry name" value="Lipoprotein_PsaA-like"/>
</dbReference>
<organism evidence="7 8">
    <name type="scientific">Metabacillus niabensis</name>
    <dbReference type="NCBI Taxonomy" id="324854"/>
    <lineage>
        <taxon>Bacteria</taxon>
        <taxon>Bacillati</taxon>
        <taxon>Bacillota</taxon>
        <taxon>Bacilli</taxon>
        <taxon>Bacillales</taxon>
        <taxon>Bacillaceae</taxon>
        <taxon>Metabacillus</taxon>
    </lineage>
</organism>
<reference evidence="7 8" key="1">
    <citation type="submission" date="2023-07" db="EMBL/GenBank/DDBJ databases">
        <title>Genomic Encyclopedia of Type Strains, Phase IV (KMG-IV): sequencing the most valuable type-strain genomes for metagenomic binning, comparative biology and taxonomic classification.</title>
        <authorList>
            <person name="Goeker M."/>
        </authorList>
    </citation>
    <scope>NUCLEOTIDE SEQUENCE [LARGE SCALE GENOMIC DNA]</scope>
    <source>
        <strain evidence="7 8">DSM 17723</strain>
    </source>
</reference>
<keyword evidence="8" id="KW-1185">Reference proteome</keyword>
<dbReference type="Pfam" id="PF01297">
    <property type="entry name" value="ZnuA"/>
    <property type="match status" value="1"/>
</dbReference>
<name>A0ABT9Z5E8_9BACI</name>
<evidence type="ECO:0000256" key="3">
    <source>
        <dbReference type="RuleBase" id="RU003512"/>
    </source>
</evidence>
<dbReference type="RefSeq" id="WP_174881451.1">
    <property type="nucleotide sequence ID" value="NZ_CADEPK010000358.1"/>
</dbReference>
<evidence type="ECO:0000313" key="7">
    <source>
        <dbReference type="EMBL" id="MDQ0227489.1"/>
    </source>
</evidence>
<feature type="signal peptide" evidence="6">
    <location>
        <begin position="1"/>
        <end position="19"/>
    </location>
</feature>
<feature type="chain" id="PRO_5047414276" evidence="6">
    <location>
        <begin position="20"/>
        <end position="368"/>
    </location>
</feature>
<comment type="similarity">
    <text evidence="3">Belongs to the bacterial solute-binding protein 9 family.</text>
</comment>
<dbReference type="Gene3D" id="3.40.50.1980">
    <property type="entry name" value="Nitrogenase molybdenum iron protein domain"/>
    <property type="match status" value="3"/>
</dbReference>
<gene>
    <name evidence="7" type="ORF">J2S02_003834</name>
</gene>
<keyword evidence="2 6" id="KW-0732">Signal</keyword>
<dbReference type="SUPFAM" id="SSF53807">
    <property type="entry name" value="Helical backbone' metal receptor"/>
    <property type="match status" value="1"/>
</dbReference>
<dbReference type="EMBL" id="JAUSTZ010000009">
    <property type="protein sequence ID" value="MDQ0227489.1"/>
    <property type="molecule type" value="Genomic_DNA"/>
</dbReference>
<protein>
    <submittedName>
        <fullName evidence="7">Zinc transport system substrate-binding protein</fullName>
    </submittedName>
</protein>
<dbReference type="PRINTS" id="PR00690">
    <property type="entry name" value="ADHESNFAMILY"/>
</dbReference>
<evidence type="ECO:0000256" key="1">
    <source>
        <dbReference type="ARBA" id="ARBA00022448"/>
    </source>
</evidence>
<sequence>MKTRSYLLTSMLSLGLLLAGCGNQENQSTNGTSSDANSDRKIEVYTTIFPLEDFTKKIGGDEITVTSVYPPNVDAHTYEPTVKTMKNIADSDLFIYSGAGVEGFAEKAEQTLKKEDVKILKASEGIELLKSAEEHDHTHEDEHAHEEEHTHEGEDAHEEEHTHGGEHAHEEEHTLEGEDAHEEEHTHEEEHHHGDHDPHVWLDPIYSIKLAENIKDALIEIKPESKDIFEENYAKLKADLNDLDKRFQDTVENTKTKYILVSHAAYGYWQERYGIKQISIAGLSPSQEPSQQQLTEIIKESEEHNINYVLFEQNVQSNVAKVIQDEIGAKSLTLHNLESVTEEDIKNKEDYFSIMEKNIETLQTVLNE</sequence>
<evidence type="ECO:0000256" key="4">
    <source>
        <dbReference type="SAM" id="Coils"/>
    </source>
</evidence>
<accession>A0ABT9Z5E8</accession>
<feature type="region of interest" description="Disordered" evidence="5">
    <location>
        <begin position="134"/>
        <end position="199"/>
    </location>
</feature>
<evidence type="ECO:0000256" key="2">
    <source>
        <dbReference type="ARBA" id="ARBA00022729"/>
    </source>
</evidence>
<feature type="coiled-coil region" evidence="4">
    <location>
        <begin position="226"/>
        <end position="253"/>
    </location>
</feature>
<dbReference type="PRINTS" id="PR00691">
    <property type="entry name" value="ADHESINB"/>
</dbReference>
<keyword evidence="1 3" id="KW-0813">Transport</keyword>
<evidence type="ECO:0000313" key="8">
    <source>
        <dbReference type="Proteomes" id="UP001232245"/>
    </source>
</evidence>
<dbReference type="InterPro" id="IPR050492">
    <property type="entry name" value="Bact_metal-bind_prot9"/>
</dbReference>